<gene>
    <name evidence="1" type="ORF">AVEN_106926_1</name>
</gene>
<dbReference type="EMBL" id="BGPR01003923">
    <property type="protein sequence ID" value="GBM93957.1"/>
    <property type="molecule type" value="Genomic_DNA"/>
</dbReference>
<evidence type="ECO:0000313" key="1">
    <source>
        <dbReference type="EMBL" id="GBM93957.1"/>
    </source>
</evidence>
<proteinExistence type="predicted"/>
<accession>A0A4Y2JVU0</accession>
<sequence>MVGLLFGSIDDDGSYPFNGGGVRRTCRSSWDYYAFVHKARVNCRGNRRGSGSSGSIDLAGDVTRTPNSLALSWADSVVMVTHQAPFHHLRKSWERRFGDTSAVTSIVSGRFTNLKEIQIAITVQDGSNTTLHILESRNGSSEVMTNLGMRSVMSMQRIASGERNVDTLVIESISPNEKKQNSSNFHSTPTRREYFTVKYSEEDASTFNQFAEGASNLLIASQSPDSSTIVNRYVLISKLEDKCG</sequence>
<organism evidence="1 2">
    <name type="scientific">Araneus ventricosus</name>
    <name type="common">Orbweaver spider</name>
    <name type="synonym">Epeira ventricosa</name>
    <dbReference type="NCBI Taxonomy" id="182803"/>
    <lineage>
        <taxon>Eukaryota</taxon>
        <taxon>Metazoa</taxon>
        <taxon>Ecdysozoa</taxon>
        <taxon>Arthropoda</taxon>
        <taxon>Chelicerata</taxon>
        <taxon>Arachnida</taxon>
        <taxon>Araneae</taxon>
        <taxon>Araneomorphae</taxon>
        <taxon>Entelegynae</taxon>
        <taxon>Araneoidea</taxon>
        <taxon>Araneidae</taxon>
        <taxon>Araneus</taxon>
    </lineage>
</organism>
<name>A0A4Y2JVU0_ARAVE</name>
<comment type="caution">
    <text evidence="1">The sequence shown here is derived from an EMBL/GenBank/DDBJ whole genome shotgun (WGS) entry which is preliminary data.</text>
</comment>
<reference evidence="1 2" key="1">
    <citation type="journal article" date="2019" name="Sci. Rep.">
        <title>Orb-weaving spider Araneus ventricosus genome elucidates the spidroin gene catalogue.</title>
        <authorList>
            <person name="Kono N."/>
            <person name="Nakamura H."/>
            <person name="Ohtoshi R."/>
            <person name="Moran D.A.P."/>
            <person name="Shinohara A."/>
            <person name="Yoshida Y."/>
            <person name="Fujiwara M."/>
            <person name="Mori M."/>
            <person name="Tomita M."/>
            <person name="Arakawa K."/>
        </authorList>
    </citation>
    <scope>NUCLEOTIDE SEQUENCE [LARGE SCALE GENOMIC DNA]</scope>
</reference>
<dbReference type="AlphaFoldDB" id="A0A4Y2JVU0"/>
<dbReference type="OrthoDB" id="6437191at2759"/>
<dbReference type="Proteomes" id="UP000499080">
    <property type="component" value="Unassembled WGS sequence"/>
</dbReference>
<keyword evidence="2" id="KW-1185">Reference proteome</keyword>
<protein>
    <submittedName>
        <fullName evidence="1">Uncharacterized protein</fullName>
    </submittedName>
</protein>
<evidence type="ECO:0000313" key="2">
    <source>
        <dbReference type="Proteomes" id="UP000499080"/>
    </source>
</evidence>